<evidence type="ECO:0000313" key="2">
    <source>
        <dbReference type="EMBL" id="KAK8232487.1"/>
    </source>
</evidence>
<feature type="chain" id="PRO_5047207428" evidence="1">
    <location>
        <begin position="19"/>
        <end position="113"/>
    </location>
</feature>
<evidence type="ECO:0000256" key="1">
    <source>
        <dbReference type="SAM" id="SignalP"/>
    </source>
</evidence>
<reference evidence="2 3" key="1">
    <citation type="submission" date="2024-04" db="EMBL/GenBank/DDBJ databases">
        <title>Phyllosticta paracitricarpa is synonymous to the EU quarantine fungus P. citricarpa based on phylogenomic analyses.</title>
        <authorList>
            <consortium name="Lawrence Berkeley National Laboratory"/>
            <person name="Van Ingen-Buijs V.A."/>
            <person name="Van Westerhoven A.C."/>
            <person name="Haridas S."/>
            <person name="Skiadas P."/>
            <person name="Martin F."/>
            <person name="Groenewald J.Z."/>
            <person name="Crous P.W."/>
            <person name="Seidl M.F."/>
        </authorList>
    </citation>
    <scope>NUCLEOTIDE SEQUENCE [LARGE SCALE GENOMIC DNA]</scope>
    <source>
        <strain evidence="2 3">CBS 123374</strain>
    </source>
</reference>
<keyword evidence="3" id="KW-1185">Reference proteome</keyword>
<comment type="caution">
    <text evidence="2">The sequence shown here is derived from an EMBL/GenBank/DDBJ whole genome shotgun (WGS) entry which is preliminary data.</text>
</comment>
<dbReference type="Proteomes" id="UP001492380">
    <property type="component" value="Unassembled WGS sequence"/>
</dbReference>
<name>A0ABR1YLW9_9PEZI</name>
<feature type="signal peptide" evidence="1">
    <location>
        <begin position="1"/>
        <end position="18"/>
    </location>
</feature>
<proteinExistence type="predicted"/>
<gene>
    <name evidence="2" type="ORF">HDK90DRAFT_512410</name>
</gene>
<accession>A0ABR1YLW9</accession>
<organism evidence="2 3">
    <name type="scientific">Phyllosticta capitalensis</name>
    <dbReference type="NCBI Taxonomy" id="121624"/>
    <lineage>
        <taxon>Eukaryota</taxon>
        <taxon>Fungi</taxon>
        <taxon>Dikarya</taxon>
        <taxon>Ascomycota</taxon>
        <taxon>Pezizomycotina</taxon>
        <taxon>Dothideomycetes</taxon>
        <taxon>Dothideomycetes incertae sedis</taxon>
        <taxon>Botryosphaeriales</taxon>
        <taxon>Phyllostictaceae</taxon>
        <taxon>Phyllosticta</taxon>
    </lineage>
</organism>
<keyword evidence="1" id="KW-0732">Signal</keyword>
<dbReference type="EMBL" id="JBBWRZ010000007">
    <property type="protein sequence ID" value="KAK8232487.1"/>
    <property type="molecule type" value="Genomic_DNA"/>
</dbReference>
<sequence>MYGLGYLAVFFLPLLATAAPAPEAKALAKPDNYEDNYCCTITTKADYPANNPDGYFAVNCLKYEGLFYGTSQDYVNLVWRAECHNVAKPPDNLHEVSLTVINVDCKPGPDACE</sequence>
<protein>
    <submittedName>
        <fullName evidence="2">Uncharacterized protein</fullName>
    </submittedName>
</protein>
<evidence type="ECO:0000313" key="3">
    <source>
        <dbReference type="Proteomes" id="UP001492380"/>
    </source>
</evidence>